<name>A0A553NG16_TIGCA</name>
<keyword evidence="2" id="KW-1185">Reference proteome</keyword>
<gene>
    <name evidence="1" type="ORF">TCAL_17394</name>
</gene>
<evidence type="ECO:0000313" key="2">
    <source>
        <dbReference type="Proteomes" id="UP000318571"/>
    </source>
</evidence>
<comment type="caution">
    <text evidence="1">The sequence shown here is derived from an EMBL/GenBank/DDBJ whole genome shotgun (WGS) entry which is preliminary data.</text>
</comment>
<sequence length="125" mass="13775">MLTGLIFLLCEPARFPDKGFASMEVIPNLRHQIDLPRGPESWGYGDYDQGPPANHFVDHGYESIPRYRDTSYYNLPKSVTIRCVNFMVFLGLSAAWSSSLAATASPFELVPSTFSSGAFSSSITS</sequence>
<reference evidence="1 2" key="1">
    <citation type="journal article" date="2018" name="Nat. Ecol. Evol.">
        <title>Genomic signatures of mitonuclear coevolution across populations of Tigriopus californicus.</title>
        <authorList>
            <person name="Barreto F.S."/>
            <person name="Watson E.T."/>
            <person name="Lima T.G."/>
            <person name="Willett C.S."/>
            <person name="Edmands S."/>
            <person name="Li W."/>
            <person name="Burton R.S."/>
        </authorList>
    </citation>
    <scope>NUCLEOTIDE SEQUENCE [LARGE SCALE GENOMIC DNA]</scope>
    <source>
        <strain evidence="1 2">San Diego</strain>
    </source>
</reference>
<evidence type="ECO:0000313" key="1">
    <source>
        <dbReference type="EMBL" id="TRY64345.1"/>
    </source>
</evidence>
<dbReference type="EMBL" id="VCGU01000458">
    <property type="protein sequence ID" value="TRY64345.1"/>
    <property type="molecule type" value="Genomic_DNA"/>
</dbReference>
<proteinExistence type="predicted"/>
<organism evidence="1 2">
    <name type="scientific">Tigriopus californicus</name>
    <name type="common">Marine copepod</name>
    <dbReference type="NCBI Taxonomy" id="6832"/>
    <lineage>
        <taxon>Eukaryota</taxon>
        <taxon>Metazoa</taxon>
        <taxon>Ecdysozoa</taxon>
        <taxon>Arthropoda</taxon>
        <taxon>Crustacea</taxon>
        <taxon>Multicrustacea</taxon>
        <taxon>Hexanauplia</taxon>
        <taxon>Copepoda</taxon>
        <taxon>Harpacticoida</taxon>
        <taxon>Harpacticidae</taxon>
        <taxon>Tigriopus</taxon>
    </lineage>
</organism>
<protein>
    <submittedName>
        <fullName evidence="1">Uncharacterized protein</fullName>
    </submittedName>
</protein>
<dbReference type="AlphaFoldDB" id="A0A553NG16"/>
<dbReference type="Proteomes" id="UP000318571">
    <property type="component" value="Chromosome 10"/>
</dbReference>
<accession>A0A553NG16</accession>